<evidence type="ECO:0000313" key="3">
    <source>
        <dbReference type="Proteomes" id="UP000476511"/>
    </source>
</evidence>
<dbReference type="AlphaFoldDB" id="A0A6L5R6I5"/>
<evidence type="ECO:0000313" key="2">
    <source>
        <dbReference type="EMBL" id="MRX45134.1"/>
    </source>
</evidence>
<sequence length="80" mass="8566">MIRITVDGEPVRGRDGQTIAGVLIGAGRTAWRTSQTGDRGVFCGIGVCHDCLVTVNGVEGVRACRREAVDGDRIEREARP</sequence>
<protein>
    <submittedName>
        <fullName evidence="2">(2Fe-2S)-binding protein</fullName>
    </submittedName>
</protein>
<dbReference type="Proteomes" id="UP000476511">
    <property type="component" value="Unassembled WGS sequence"/>
</dbReference>
<dbReference type="InterPro" id="IPR042204">
    <property type="entry name" value="2Fe-2S-bd_N"/>
</dbReference>
<keyword evidence="3" id="KW-1185">Reference proteome</keyword>
<proteinExistence type="predicted"/>
<dbReference type="InterPro" id="IPR036010">
    <property type="entry name" value="2Fe-2S_ferredoxin-like_sf"/>
</dbReference>
<dbReference type="GO" id="GO:0016491">
    <property type="term" value="F:oxidoreductase activity"/>
    <property type="evidence" value="ECO:0007669"/>
    <property type="project" value="UniProtKB-KW"/>
</dbReference>
<organism evidence="2 3">
    <name type="scientific">Agromyces kandeliae</name>
    <dbReference type="NCBI Taxonomy" id="2666141"/>
    <lineage>
        <taxon>Bacteria</taxon>
        <taxon>Bacillati</taxon>
        <taxon>Actinomycetota</taxon>
        <taxon>Actinomycetes</taxon>
        <taxon>Micrococcales</taxon>
        <taxon>Microbacteriaceae</taxon>
        <taxon>Agromyces</taxon>
    </lineage>
</organism>
<dbReference type="Pfam" id="PF13510">
    <property type="entry name" value="Fer2_4"/>
    <property type="match status" value="1"/>
</dbReference>
<dbReference type="RefSeq" id="WP_154347646.1">
    <property type="nucleotide sequence ID" value="NZ_WKJD01000019.1"/>
</dbReference>
<dbReference type="EMBL" id="WKJD01000019">
    <property type="protein sequence ID" value="MRX45134.1"/>
    <property type="molecule type" value="Genomic_DNA"/>
</dbReference>
<dbReference type="GO" id="GO:0051536">
    <property type="term" value="F:iron-sulfur cluster binding"/>
    <property type="evidence" value="ECO:0007669"/>
    <property type="project" value="InterPro"/>
</dbReference>
<name>A0A6L5R6I5_9MICO</name>
<keyword evidence="1" id="KW-0560">Oxidoreductase</keyword>
<comment type="caution">
    <text evidence="2">The sequence shown here is derived from an EMBL/GenBank/DDBJ whole genome shotgun (WGS) entry which is preliminary data.</text>
</comment>
<dbReference type="SUPFAM" id="SSF54292">
    <property type="entry name" value="2Fe-2S ferredoxin-like"/>
    <property type="match status" value="1"/>
</dbReference>
<dbReference type="Gene3D" id="3.10.20.440">
    <property type="entry name" value="2Fe-2S iron-sulphur cluster binding domain, sarcosine oxidase, alpha subunit, N-terminal domain"/>
    <property type="match status" value="1"/>
</dbReference>
<gene>
    <name evidence="2" type="ORF">GJR97_15555</name>
</gene>
<evidence type="ECO:0000256" key="1">
    <source>
        <dbReference type="ARBA" id="ARBA00023002"/>
    </source>
</evidence>
<accession>A0A6L5R6I5</accession>
<reference evidence="2 3" key="1">
    <citation type="submission" date="2019-11" db="EMBL/GenBank/DDBJ databases">
        <title>Agromyces kandeliae sp. nov., isolated from mangrove soil.</title>
        <authorList>
            <person name="Wang R."/>
        </authorList>
    </citation>
    <scope>NUCLEOTIDE SEQUENCE [LARGE SCALE GENOMIC DNA]</scope>
    <source>
        <strain evidence="2 3">Q22</strain>
    </source>
</reference>